<organism evidence="3 4">
    <name type="scientific">Blomia tropicalis</name>
    <name type="common">Mite</name>
    <dbReference type="NCBI Taxonomy" id="40697"/>
    <lineage>
        <taxon>Eukaryota</taxon>
        <taxon>Metazoa</taxon>
        <taxon>Ecdysozoa</taxon>
        <taxon>Arthropoda</taxon>
        <taxon>Chelicerata</taxon>
        <taxon>Arachnida</taxon>
        <taxon>Acari</taxon>
        <taxon>Acariformes</taxon>
        <taxon>Sarcoptiformes</taxon>
        <taxon>Astigmata</taxon>
        <taxon>Glycyphagoidea</taxon>
        <taxon>Echimyopodidae</taxon>
        <taxon>Blomia</taxon>
    </lineage>
</organism>
<name>A0A9Q0MCS9_BLOTA</name>
<keyword evidence="2" id="KW-0732">Signal</keyword>
<evidence type="ECO:0000256" key="2">
    <source>
        <dbReference type="SAM" id="SignalP"/>
    </source>
</evidence>
<gene>
    <name evidence="3" type="ORF">RDWZM_002061</name>
</gene>
<accession>A0A9Q0MCS9</accession>
<feature type="coiled-coil region" evidence="1">
    <location>
        <begin position="307"/>
        <end position="341"/>
    </location>
</feature>
<proteinExistence type="predicted"/>
<dbReference type="Proteomes" id="UP001142055">
    <property type="component" value="Chromosome 1"/>
</dbReference>
<reference evidence="3" key="1">
    <citation type="submission" date="2022-12" db="EMBL/GenBank/DDBJ databases">
        <title>Genome assemblies of Blomia tropicalis.</title>
        <authorList>
            <person name="Cui Y."/>
        </authorList>
    </citation>
    <scope>NUCLEOTIDE SEQUENCE</scope>
    <source>
        <tissue evidence="3">Adult mites</tissue>
    </source>
</reference>
<dbReference type="EMBL" id="JAPWDV010000001">
    <property type="protein sequence ID" value="KAJ6223516.1"/>
    <property type="molecule type" value="Genomic_DNA"/>
</dbReference>
<feature type="signal peptide" evidence="2">
    <location>
        <begin position="1"/>
        <end position="20"/>
    </location>
</feature>
<dbReference type="AlphaFoldDB" id="A0A9Q0MCS9"/>
<keyword evidence="1" id="KW-0175">Coiled coil</keyword>
<protein>
    <submittedName>
        <fullName evidence="3">Uncharacterized protein</fullName>
    </submittedName>
</protein>
<comment type="caution">
    <text evidence="3">The sequence shown here is derived from an EMBL/GenBank/DDBJ whole genome shotgun (WGS) entry which is preliminary data.</text>
</comment>
<keyword evidence="4" id="KW-1185">Reference proteome</keyword>
<evidence type="ECO:0000256" key="1">
    <source>
        <dbReference type="SAM" id="Coils"/>
    </source>
</evidence>
<sequence length="361" mass="41930">MNKTLKIILQISLLISIVNCELSPPALYEPGELAFDIDLNFLHKHEEQIAKYSKQDWNKLSDQYGTKLNFGLTLWQLSQEIWSDVKSVETFYHALKIADIDKMREIFDHKFSEPLKQVINKILGPKKMAKAGKILSNVNDVEIEFRSIQSQLNALIDEANQIDYDHLMSRESFEPFERKVSAIEKRCRQFTRTISNLQMDVNGRVVTLRSLQSQLTTIAVSNLISIGMIGAKQLLIGSVASGGVFLPIQLTIHVSFTAYSGYQYYSNANLITRLEQVAVQVNYWQDEMNSIDERLRDLRKWTDRMDKKLFKMEKHDLEIKVEQFEKEKRQFDLRKAALDKREQELRSIVKNIQTKQPVRGL</sequence>
<feature type="chain" id="PRO_5040304410" evidence="2">
    <location>
        <begin position="21"/>
        <end position="361"/>
    </location>
</feature>
<evidence type="ECO:0000313" key="4">
    <source>
        <dbReference type="Proteomes" id="UP001142055"/>
    </source>
</evidence>
<evidence type="ECO:0000313" key="3">
    <source>
        <dbReference type="EMBL" id="KAJ6223516.1"/>
    </source>
</evidence>